<evidence type="ECO:0000313" key="2">
    <source>
        <dbReference type="Proteomes" id="UP000243459"/>
    </source>
</evidence>
<gene>
    <name evidence="1" type="ORF">A4U43_C03F28690</name>
</gene>
<organism evidence="1 2">
    <name type="scientific">Asparagus officinalis</name>
    <name type="common">Garden asparagus</name>
    <dbReference type="NCBI Taxonomy" id="4686"/>
    <lineage>
        <taxon>Eukaryota</taxon>
        <taxon>Viridiplantae</taxon>
        <taxon>Streptophyta</taxon>
        <taxon>Embryophyta</taxon>
        <taxon>Tracheophyta</taxon>
        <taxon>Spermatophyta</taxon>
        <taxon>Magnoliopsida</taxon>
        <taxon>Liliopsida</taxon>
        <taxon>Asparagales</taxon>
        <taxon>Asparagaceae</taxon>
        <taxon>Asparagoideae</taxon>
        <taxon>Asparagus</taxon>
    </lineage>
</organism>
<protein>
    <submittedName>
        <fullName evidence="1">Uncharacterized protein</fullName>
    </submittedName>
</protein>
<dbReference type="Gramene" id="ONK76497">
    <property type="protein sequence ID" value="ONK76497"/>
    <property type="gene ID" value="A4U43_C03F28690"/>
</dbReference>
<dbReference type="PANTHER" id="PTHR34211">
    <property type="entry name" value="CALCINEURIN-LIKE METALLO-PHOSPHOESTERASE SUPERFAMILY PROTEIN"/>
    <property type="match status" value="1"/>
</dbReference>
<dbReference type="PANTHER" id="PTHR34211:SF3">
    <property type="entry name" value="CALCINEURIN-LIKE METALLO-PHOSPHOESTERASE SUPERFAMILY PROTEIN"/>
    <property type="match status" value="1"/>
</dbReference>
<dbReference type="AlphaFoldDB" id="A0A5P1FGG7"/>
<dbReference type="Proteomes" id="UP000243459">
    <property type="component" value="Chromosome 3"/>
</dbReference>
<keyword evidence="2" id="KW-1185">Reference proteome</keyword>
<reference evidence="2" key="1">
    <citation type="journal article" date="2017" name="Nat. Commun.">
        <title>The asparagus genome sheds light on the origin and evolution of a young Y chromosome.</title>
        <authorList>
            <person name="Harkess A."/>
            <person name="Zhou J."/>
            <person name="Xu C."/>
            <person name="Bowers J.E."/>
            <person name="Van der Hulst R."/>
            <person name="Ayyampalayam S."/>
            <person name="Mercati F."/>
            <person name="Riccardi P."/>
            <person name="McKain M.R."/>
            <person name="Kakrana A."/>
            <person name="Tang H."/>
            <person name="Ray J."/>
            <person name="Groenendijk J."/>
            <person name="Arikit S."/>
            <person name="Mathioni S.M."/>
            <person name="Nakano M."/>
            <person name="Shan H."/>
            <person name="Telgmann-Rauber A."/>
            <person name="Kanno A."/>
            <person name="Yue Z."/>
            <person name="Chen H."/>
            <person name="Li W."/>
            <person name="Chen Y."/>
            <person name="Xu X."/>
            <person name="Zhang Y."/>
            <person name="Luo S."/>
            <person name="Chen H."/>
            <person name="Gao J."/>
            <person name="Mao Z."/>
            <person name="Pires J.C."/>
            <person name="Luo M."/>
            <person name="Kudrna D."/>
            <person name="Wing R.A."/>
            <person name="Meyers B.C."/>
            <person name="Yi K."/>
            <person name="Kong H."/>
            <person name="Lavrijsen P."/>
            <person name="Sunseri F."/>
            <person name="Falavigna A."/>
            <person name="Ye Y."/>
            <person name="Leebens-Mack J.H."/>
            <person name="Chen G."/>
        </authorList>
    </citation>
    <scope>NUCLEOTIDE SEQUENCE [LARGE SCALE GENOMIC DNA]</scope>
    <source>
        <strain evidence="2">cv. DH0086</strain>
    </source>
</reference>
<sequence length="104" mass="11740">MQHSCVNSDKPVHVQHLLVNGCGGAFLHPTHIFKHFNTFCENSYKSEVTYPSFDDSSRVSSTLLILLPIEKILEDQCWHLPNSFYRGLFFQIALGNILPGTGFS</sequence>
<proteinExistence type="predicted"/>
<name>A0A5P1FGG7_ASPOF</name>
<accession>A0A5P1FGG7</accession>
<dbReference type="EMBL" id="CM007383">
    <property type="protein sequence ID" value="ONK76497.1"/>
    <property type="molecule type" value="Genomic_DNA"/>
</dbReference>
<evidence type="ECO:0000313" key="1">
    <source>
        <dbReference type="EMBL" id="ONK76497.1"/>
    </source>
</evidence>